<gene>
    <name evidence="1" type="ORF">MM415A01874_0004</name>
    <name evidence="2" type="ORF">MM415B02227_0015</name>
</gene>
<dbReference type="EMBL" id="MT142571">
    <property type="protein sequence ID" value="QJA85399.1"/>
    <property type="molecule type" value="Genomic_DNA"/>
</dbReference>
<evidence type="ECO:0000313" key="2">
    <source>
        <dbReference type="EMBL" id="QJA85399.1"/>
    </source>
</evidence>
<proteinExistence type="predicted"/>
<dbReference type="AlphaFoldDB" id="A0A6M3JY41"/>
<name>A0A6M3JY41_9ZZZZ</name>
<evidence type="ECO:0000313" key="1">
    <source>
        <dbReference type="EMBL" id="QJA75056.1"/>
    </source>
</evidence>
<protein>
    <recommendedName>
        <fullName evidence="3">PD-(D/E)XK nuclease superfamily protein</fullName>
    </recommendedName>
</protein>
<organism evidence="1">
    <name type="scientific">viral metagenome</name>
    <dbReference type="NCBI Taxonomy" id="1070528"/>
    <lineage>
        <taxon>unclassified sequences</taxon>
        <taxon>metagenomes</taxon>
        <taxon>organismal metagenomes</taxon>
    </lineage>
</organism>
<reference evidence="1" key="1">
    <citation type="submission" date="2020-03" db="EMBL/GenBank/DDBJ databases">
        <title>The deep terrestrial virosphere.</title>
        <authorList>
            <person name="Holmfeldt K."/>
            <person name="Nilsson E."/>
            <person name="Simone D."/>
            <person name="Lopez-Fernandez M."/>
            <person name="Wu X."/>
            <person name="de Brujin I."/>
            <person name="Lundin D."/>
            <person name="Andersson A."/>
            <person name="Bertilsson S."/>
            <person name="Dopson M."/>
        </authorList>
    </citation>
    <scope>NUCLEOTIDE SEQUENCE</scope>
    <source>
        <strain evidence="1">MM415A01874</strain>
        <strain evidence="2">MM415B02227</strain>
    </source>
</reference>
<accession>A0A6M3JY41</accession>
<sequence>MNCPNCAKDIQPIPFELKATYSSSKRPIEDNISWVKQVMSECVVTGTTQAKLSRLCLMGDWVIKNGERPTLQAVDMQFTQEELDRHWAWMKERKVLFEQVLADGKLLPKAISLPAGMTYLCNWCSYGERCHE</sequence>
<evidence type="ECO:0008006" key="3">
    <source>
        <dbReference type="Google" id="ProtNLM"/>
    </source>
</evidence>
<dbReference type="EMBL" id="MT142138">
    <property type="protein sequence ID" value="QJA75056.1"/>
    <property type="molecule type" value="Genomic_DNA"/>
</dbReference>